<protein>
    <submittedName>
        <fullName evidence="1">Uncharacterized protein</fullName>
    </submittedName>
</protein>
<evidence type="ECO:0000313" key="1">
    <source>
        <dbReference type="EMBL" id="OHA60730.1"/>
    </source>
</evidence>
<name>A0A1G2QJE6_9BACT</name>
<dbReference type="STRING" id="1802440.A2569_00410"/>
<dbReference type="Proteomes" id="UP000177090">
    <property type="component" value="Unassembled WGS sequence"/>
</dbReference>
<dbReference type="EMBL" id="MHTL01000010">
    <property type="protein sequence ID" value="OHA60730.1"/>
    <property type="molecule type" value="Genomic_DNA"/>
</dbReference>
<comment type="caution">
    <text evidence="1">The sequence shown here is derived from an EMBL/GenBank/DDBJ whole genome shotgun (WGS) entry which is preliminary data.</text>
</comment>
<proteinExistence type="predicted"/>
<organism evidence="1 2">
    <name type="scientific">Candidatus Vogelbacteria bacterium RIFOXYD1_FULL_51_18</name>
    <dbReference type="NCBI Taxonomy" id="1802440"/>
    <lineage>
        <taxon>Bacteria</taxon>
        <taxon>Candidatus Vogeliibacteriota</taxon>
    </lineage>
</organism>
<reference evidence="1 2" key="1">
    <citation type="journal article" date="2016" name="Nat. Commun.">
        <title>Thousands of microbial genomes shed light on interconnected biogeochemical processes in an aquifer system.</title>
        <authorList>
            <person name="Anantharaman K."/>
            <person name="Brown C.T."/>
            <person name="Hug L.A."/>
            <person name="Sharon I."/>
            <person name="Castelle C.J."/>
            <person name="Probst A.J."/>
            <person name="Thomas B.C."/>
            <person name="Singh A."/>
            <person name="Wilkins M.J."/>
            <person name="Karaoz U."/>
            <person name="Brodie E.L."/>
            <person name="Williams K.H."/>
            <person name="Hubbard S.S."/>
            <person name="Banfield J.F."/>
        </authorList>
    </citation>
    <scope>NUCLEOTIDE SEQUENCE [LARGE SCALE GENOMIC DNA]</scope>
</reference>
<evidence type="ECO:0000313" key="2">
    <source>
        <dbReference type="Proteomes" id="UP000177090"/>
    </source>
</evidence>
<accession>A0A1G2QJE6</accession>
<gene>
    <name evidence="1" type="ORF">A2569_00410</name>
</gene>
<sequence length="90" mass="10413">MRKVPTISTNPDEQLTLQLKVIGAMYLRGNKMLTDICFRYHSMLCARNRGILGHREFHQTVQELLQSVSAEARDDLELAFRQVEQLPQRG</sequence>
<dbReference type="AlphaFoldDB" id="A0A1G2QJE6"/>